<dbReference type="Proteomes" id="UP001140949">
    <property type="component" value="Unassembled WGS sequence"/>
</dbReference>
<organism evidence="2 3">
    <name type="scientific">Iris pallida</name>
    <name type="common">Sweet iris</name>
    <dbReference type="NCBI Taxonomy" id="29817"/>
    <lineage>
        <taxon>Eukaryota</taxon>
        <taxon>Viridiplantae</taxon>
        <taxon>Streptophyta</taxon>
        <taxon>Embryophyta</taxon>
        <taxon>Tracheophyta</taxon>
        <taxon>Spermatophyta</taxon>
        <taxon>Magnoliopsida</taxon>
        <taxon>Liliopsida</taxon>
        <taxon>Asparagales</taxon>
        <taxon>Iridaceae</taxon>
        <taxon>Iridoideae</taxon>
        <taxon>Irideae</taxon>
        <taxon>Iris</taxon>
    </lineage>
</organism>
<reference evidence="2" key="2">
    <citation type="submission" date="2023-04" db="EMBL/GenBank/DDBJ databases">
        <authorList>
            <person name="Bruccoleri R.E."/>
            <person name="Oakeley E.J."/>
            <person name="Faust A.-M."/>
            <person name="Dessus-Babus S."/>
            <person name="Altorfer M."/>
            <person name="Burckhardt D."/>
            <person name="Oertli M."/>
            <person name="Naumann U."/>
            <person name="Petersen F."/>
            <person name="Wong J."/>
        </authorList>
    </citation>
    <scope>NUCLEOTIDE SEQUENCE</scope>
    <source>
        <strain evidence="2">GSM-AAB239-AS_SAM_17_03QT</strain>
        <tissue evidence="2">Leaf</tissue>
    </source>
</reference>
<evidence type="ECO:0000256" key="1">
    <source>
        <dbReference type="SAM" id="MobiDB-lite"/>
    </source>
</evidence>
<protein>
    <submittedName>
        <fullName evidence="2">Uncharacterized protein</fullName>
    </submittedName>
</protein>
<dbReference type="AlphaFoldDB" id="A0AAX6HM06"/>
<reference evidence="2" key="1">
    <citation type="journal article" date="2023" name="GigaByte">
        <title>Genome assembly of the bearded iris, Iris pallida Lam.</title>
        <authorList>
            <person name="Bruccoleri R.E."/>
            <person name="Oakeley E.J."/>
            <person name="Faust A.M.E."/>
            <person name="Altorfer M."/>
            <person name="Dessus-Babus S."/>
            <person name="Burckhardt D."/>
            <person name="Oertli M."/>
            <person name="Naumann U."/>
            <person name="Petersen F."/>
            <person name="Wong J."/>
        </authorList>
    </citation>
    <scope>NUCLEOTIDE SEQUENCE</scope>
    <source>
        <strain evidence="2">GSM-AAB239-AS_SAM_17_03QT</strain>
    </source>
</reference>
<comment type="caution">
    <text evidence="2">The sequence shown here is derived from an EMBL/GenBank/DDBJ whole genome shotgun (WGS) entry which is preliminary data.</text>
</comment>
<dbReference type="EMBL" id="JANAVB010008400">
    <property type="protein sequence ID" value="KAJ6841681.1"/>
    <property type="molecule type" value="Genomic_DNA"/>
</dbReference>
<proteinExistence type="predicted"/>
<feature type="region of interest" description="Disordered" evidence="1">
    <location>
        <begin position="1"/>
        <end position="20"/>
    </location>
</feature>
<feature type="region of interest" description="Disordered" evidence="1">
    <location>
        <begin position="72"/>
        <end position="102"/>
    </location>
</feature>
<evidence type="ECO:0000313" key="3">
    <source>
        <dbReference type="Proteomes" id="UP001140949"/>
    </source>
</evidence>
<gene>
    <name evidence="2" type="ORF">M6B38_305780</name>
</gene>
<accession>A0AAX6HM06</accession>
<keyword evidence="3" id="KW-1185">Reference proteome</keyword>
<feature type="compositionally biased region" description="Polar residues" evidence="1">
    <location>
        <begin position="93"/>
        <end position="102"/>
    </location>
</feature>
<sequence length="102" mass="10688">MATRAMAISTTTRRRGSSLDGDPGLLLLVNGASSAALATLATQPAGVSWRRSCRLLRRRRRWVISPATVWRSMTSSSGADRHPLLAARGPPSAATSSSVGGD</sequence>
<evidence type="ECO:0000313" key="2">
    <source>
        <dbReference type="EMBL" id="KAJ6841681.1"/>
    </source>
</evidence>
<name>A0AAX6HM06_IRIPA</name>